<comment type="subcellular location">
    <subcellularLocation>
        <location evidence="1 11">Cytoplasm</location>
    </subcellularLocation>
</comment>
<evidence type="ECO:0000256" key="1">
    <source>
        <dbReference type="ARBA" id="ARBA00004496"/>
    </source>
</evidence>
<dbReference type="PROSITE" id="PS01316">
    <property type="entry name" value="ATP_P_PHORIBOSYLTR"/>
    <property type="match status" value="1"/>
</dbReference>
<dbReference type="EC" id="2.4.2.17" evidence="11"/>
<evidence type="ECO:0000256" key="9">
    <source>
        <dbReference type="ARBA" id="ARBA00025246"/>
    </source>
</evidence>
<keyword evidence="11" id="KW-0547">Nucleotide-binding</keyword>
<dbReference type="SUPFAM" id="SSF55681">
    <property type="entry name" value="Class II aaRS and biotin synthetases"/>
    <property type="match status" value="1"/>
</dbReference>
<dbReference type="InterPro" id="IPR024893">
    <property type="entry name" value="ATP_PRibTrfase_HisG_short"/>
</dbReference>
<reference evidence="13" key="1">
    <citation type="submission" date="2018-08" db="EMBL/GenBank/DDBJ databases">
        <title>Murine metabolic-syndrome-specific gut microbial biobank.</title>
        <authorList>
            <person name="Liu C."/>
        </authorList>
    </citation>
    <scope>NUCLEOTIDE SEQUENCE [LARGE SCALE GENOMIC DNA]</scope>
    <source>
        <strain evidence="13">Z82</strain>
    </source>
</reference>
<dbReference type="InterPro" id="IPR018198">
    <property type="entry name" value="ATP_PRibTrfase_CS"/>
</dbReference>
<comment type="subunit">
    <text evidence="5">Homodimer.</text>
</comment>
<keyword evidence="11" id="KW-0368">Histidine biosynthesis</keyword>
<dbReference type="InterPro" id="IPR004517">
    <property type="entry name" value="HisZ"/>
</dbReference>
<name>A0A7C9NBI4_9BACT</name>
<dbReference type="InterPro" id="IPR045864">
    <property type="entry name" value="aa-tRNA-synth_II/BPL/LPL"/>
</dbReference>
<comment type="similarity">
    <text evidence="11">Belongs to the ATP phosphoribosyltransferase family. Short subfamily.</text>
</comment>
<keyword evidence="11" id="KW-0067">ATP-binding</keyword>
<dbReference type="PANTHER" id="PTHR43707:SF1">
    <property type="entry name" value="HISTIDINE--TRNA LIGASE, MITOCHONDRIAL-RELATED"/>
    <property type="match status" value="1"/>
</dbReference>
<keyword evidence="7 11" id="KW-0328">Glycosyltransferase</keyword>
<evidence type="ECO:0000256" key="7">
    <source>
        <dbReference type="ARBA" id="ARBA00022676"/>
    </source>
</evidence>
<dbReference type="GO" id="GO:0000105">
    <property type="term" value="P:L-histidine biosynthetic process"/>
    <property type="evidence" value="ECO:0007669"/>
    <property type="project" value="UniProtKB-UniRule"/>
</dbReference>
<dbReference type="CDD" id="cd00773">
    <property type="entry name" value="HisRS-like_core"/>
    <property type="match status" value="1"/>
</dbReference>
<dbReference type="CDD" id="cd13595">
    <property type="entry name" value="PBP2_HisGs"/>
    <property type="match status" value="1"/>
</dbReference>
<dbReference type="InterPro" id="IPR013820">
    <property type="entry name" value="ATP_PRibTrfase_cat"/>
</dbReference>
<dbReference type="Gene3D" id="3.40.190.10">
    <property type="entry name" value="Periplasmic binding protein-like II"/>
    <property type="match status" value="2"/>
</dbReference>
<dbReference type="Pfam" id="PF01634">
    <property type="entry name" value="HisG"/>
    <property type="match status" value="1"/>
</dbReference>
<dbReference type="GO" id="GO:0005737">
    <property type="term" value="C:cytoplasm"/>
    <property type="evidence" value="ECO:0007669"/>
    <property type="project" value="UniProtKB-SubCell"/>
</dbReference>
<keyword evidence="11 13" id="KW-0808">Transferase</keyword>
<comment type="domain">
    <text evidence="11">Lacks the C-terminal regulatory region which is replaced by HisZ.</text>
</comment>
<dbReference type="PANTHER" id="PTHR43707">
    <property type="entry name" value="HISTIDYL-TRNA SYNTHETASE"/>
    <property type="match status" value="1"/>
</dbReference>
<dbReference type="AlphaFoldDB" id="A0A7C9NBI4"/>
<dbReference type="GO" id="GO:0003879">
    <property type="term" value="F:ATP phosphoribosyltransferase activity"/>
    <property type="evidence" value="ECO:0007669"/>
    <property type="project" value="UniProtKB-UniRule"/>
</dbReference>
<evidence type="ECO:0000256" key="8">
    <source>
        <dbReference type="ARBA" id="ARBA00024861"/>
    </source>
</evidence>
<comment type="function">
    <text evidence="9 10">Required for the first step of histidine biosynthesis. May allow the feedback regulation of ATP phosphoribosyltransferase activity by histidine.</text>
</comment>
<dbReference type="GO" id="GO:0006427">
    <property type="term" value="P:histidyl-tRNA aminoacylation"/>
    <property type="evidence" value="ECO:0007669"/>
    <property type="project" value="TreeGrafter"/>
</dbReference>
<comment type="subunit">
    <text evidence="4 11">Heteromultimer composed of HisG and HisZ subunits.</text>
</comment>
<evidence type="ECO:0000256" key="4">
    <source>
        <dbReference type="ARBA" id="ARBA00011496"/>
    </source>
</evidence>
<dbReference type="SUPFAM" id="SSF53850">
    <property type="entry name" value="Periplasmic binding protein-like II"/>
    <property type="match status" value="1"/>
</dbReference>
<evidence type="ECO:0000256" key="3">
    <source>
        <dbReference type="ARBA" id="ARBA00005539"/>
    </source>
</evidence>
<evidence type="ECO:0000256" key="6">
    <source>
        <dbReference type="ARBA" id="ARBA00022490"/>
    </source>
</evidence>
<evidence type="ECO:0000259" key="12">
    <source>
        <dbReference type="PROSITE" id="PS50862"/>
    </source>
</evidence>
<comment type="caution">
    <text evidence="13">The sequence shown here is derived from an EMBL/GenBank/DDBJ whole genome shotgun (WGS) entry which is preliminary data.</text>
</comment>
<feature type="domain" description="Aminoacyl-transfer RNA synthetases class-II family profile" evidence="12">
    <location>
        <begin position="20"/>
        <end position="462"/>
    </location>
</feature>
<dbReference type="InterPro" id="IPR041715">
    <property type="entry name" value="HisRS-like_core"/>
</dbReference>
<dbReference type="NCBIfam" id="TIGR00070">
    <property type="entry name" value="hisG"/>
    <property type="match status" value="1"/>
</dbReference>
<dbReference type="GO" id="GO:0004821">
    <property type="term" value="F:histidine-tRNA ligase activity"/>
    <property type="evidence" value="ECO:0007669"/>
    <property type="project" value="TreeGrafter"/>
</dbReference>
<dbReference type="UniPathway" id="UPA00031">
    <property type="reaction ID" value="UER00006"/>
</dbReference>
<protein>
    <recommendedName>
        <fullName evidence="10 11">Multifunctional fusion protein</fullName>
    </recommendedName>
    <domain>
        <recommendedName>
            <fullName evidence="11">ATP phosphoribosyltransferase</fullName>
            <shortName evidence="11">ATP-PRT</shortName>
            <shortName evidence="11">ATP-PRTase</shortName>
            <ecNumber evidence="11">2.4.2.17</ecNumber>
        </recommendedName>
    </domain>
    <domain>
        <recommendedName>
            <fullName evidence="10">ATP phosphoribosyltransferase regulatory subunit</fullName>
        </recommendedName>
    </domain>
</protein>
<evidence type="ECO:0000256" key="5">
    <source>
        <dbReference type="ARBA" id="ARBA00011738"/>
    </source>
</evidence>
<comment type="function">
    <text evidence="8 11">Catalyzes the condensation of ATP and 5-phosphoribose 1-diphosphate to form N'-(5'-phosphoribosyl)-ATP (PR-ATP). Has a crucial role in the pathway because the rate of histidine biosynthesis seems to be controlled primarily by regulation of HisG enzymatic activity.</text>
</comment>
<sequence>MIYSTPQGFRDILPDEALRREALVRRLQDLFAEAGYAPIETPTLEVMAVADAGGRMPASPFRLFDASGTLLAMRPDVTSQIARVCATRLAAQDGPVRLRYTQRVFREAKNPFRADPREETQIGIECVGAGGAAVDAEVVGLAARALELCGVGEFTIAVAFVGVLRQLLEFCGAPEPWRRAVLEAYHASDLVEVDRLCSDAACVAPVYGSAIASLARIRGGRGAVAEAEALAGPLGCAGCLAELKSLVDELDRRGLGERLLVDFSIMSSFDYYTGFVFEVFAPARADALARGGRYDNMLGSYGASRPAAGFALGLEACMEAAEQQGAPTSGEARPLRVAVPKGSLNADAIAVLAGAGLDVSGLAHPGRSLIIRNPGVEYLIVRPSDAPALVALGAADCGICGLDSLLETDASVVQLADLRFGACRFIVAEPAGTSDEVRERYERHGSVRVATKYPRIAQRYYEGRCMKCDIVALHGNIELAPLTGLAEQIVDITATGATLRENNLVIVDDVLSSTARFFANGSALRTDERIGELAARLSDFAATQPFEPIAGSTN</sequence>
<dbReference type="Pfam" id="PF13393">
    <property type="entry name" value="tRNA-synt_His"/>
    <property type="match status" value="1"/>
</dbReference>
<gene>
    <name evidence="11" type="primary">hisG</name>
    <name evidence="10" type="synonym">hisZ</name>
    <name evidence="13" type="ORF">D1639_08605</name>
</gene>
<dbReference type="EMBL" id="QWKH01000072">
    <property type="protein sequence ID" value="NBI35084.1"/>
    <property type="molecule type" value="Genomic_DNA"/>
</dbReference>
<proteinExistence type="inferred from homology"/>
<dbReference type="InterPro" id="IPR006195">
    <property type="entry name" value="aa-tRNA-synth_II"/>
</dbReference>
<evidence type="ECO:0000256" key="10">
    <source>
        <dbReference type="HAMAP-Rule" id="MF_00125"/>
    </source>
</evidence>
<dbReference type="HAMAP" id="MF_00125">
    <property type="entry name" value="HisZ"/>
    <property type="match status" value="1"/>
</dbReference>
<dbReference type="HAMAP" id="MF_01018">
    <property type="entry name" value="HisG_Short"/>
    <property type="match status" value="1"/>
</dbReference>
<comment type="pathway">
    <text evidence="2 11">Amino-acid biosynthesis; L-histidine biosynthesis; L-histidine from 5-phospho-alpha-D-ribose 1-diphosphate: step 1/9.</text>
</comment>
<dbReference type="Gene3D" id="3.30.930.10">
    <property type="entry name" value="Bira Bifunctional Protein, Domain 2"/>
    <property type="match status" value="1"/>
</dbReference>
<evidence type="ECO:0000313" key="13">
    <source>
        <dbReference type="EMBL" id="NBI35084.1"/>
    </source>
</evidence>
<organism evidence="13">
    <name type="scientific">Muribaculaceae bacterium Z82</name>
    <dbReference type="NCBI Taxonomy" id="2304548"/>
    <lineage>
        <taxon>Bacteria</taxon>
        <taxon>Pseudomonadati</taxon>
        <taxon>Bacteroidota</taxon>
        <taxon>Bacteroidia</taxon>
        <taxon>Bacteroidales</taxon>
        <taxon>Muribaculaceae</taxon>
    </lineage>
</organism>
<evidence type="ECO:0000256" key="2">
    <source>
        <dbReference type="ARBA" id="ARBA00004667"/>
    </source>
</evidence>
<dbReference type="GO" id="GO:0005524">
    <property type="term" value="F:ATP binding"/>
    <property type="evidence" value="ECO:0007669"/>
    <property type="project" value="UniProtKB-KW"/>
</dbReference>
<accession>A0A7C9NBI4</accession>
<keyword evidence="11" id="KW-0028">Amino-acid biosynthesis</keyword>
<evidence type="ECO:0000256" key="11">
    <source>
        <dbReference type="HAMAP-Rule" id="MF_01018"/>
    </source>
</evidence>
<keyword evidence="6 11" id="KW-0963">Cytoplasm</keyword>
<comment type="catalytic activity">
    <reaction evidence="11">
        <text>1-(5-phospho-beta-D-ribosyl)-ATP + diphosphate = 5-phospho-alpha-D-ribose 1-diphosphate + ATP</text>
        <dbReference type="Rhea" id="RHEA:18473"/>
        <dbReference type="ChEBI" id="CHEBI:30616"/>
        <dbReference type="ChEBI" id="CHEBI:33019"/>
        <dbReference type="ChEBI" id="CHEBI:58017"/>
        <dbReference type="ChEBI" id="CHEBI:73183"/>
        <dbReference type="EC" id="2.4.2.17"/>
    </reaction>
</comment>
<dbReference type="InterPro" id="IPR004516">
    <property type="entry name" value="HisRS/HisZ"/>
</dbReference>
<comment type="miscellaneous">
    <text evidence="10">This function is generally fulfilled by the C-terminal part of HisG, which is missing in some bacteria such as this one.</text>
</comment>
<dbReference type="PROSITE" id="PS50862">
    <property type="entry name" value="AA_TRNA_LIGASE_II"/>
    <property type="match status" value="1"/>
</dbReference>
<comment type="similarity">
    <text evidence="3 10">Belongs to the class-II aminoacyl-tRNA synthetase family. HisZ subfamily.</text>
</comment>